<keyword evidence="4" id="KW-1185">Reference proteome</keyword>
<evidence type="ECO:0000256" key="2">
    <source>
        <dbReference type="SAM" id="SignalP"/>
    </source>
</evidence>
<feature type="region of interest" description="Disordered" evidence="1">
    <location>
        <begin position="43"/>
        <end position="100"/>
    </location>
</feature>
<comment type="caution">
    <text evidence="3">The sequence shown here is derived from an EMBL/GenBank/DDBJ whole genome shotgun (WGS) entry which is preliminary data.</text>
</comment>
<accession>A0A8T0G0H3</accession>
<evidence type="ECO:0000313" key="3">
    <source>
        <dbReference type="EMBL" id="KAF8796492.1"/>
    </source>
</evidence>
<keyword evidence="2" id="KW-0732">Signal</keyword>
<sequence>MAGVIVIIIILLAVIFGYIRAVHEYKKVTGKYNPRDFENFMSGRPSLYDRPELNSENRRRNVSASDRETASLQRESSVKSVTLPTYEDLQPPPYDVAVHL</sequence>
<protein>
    <submittedName>
        <fullName evidence="3">Uncharacterized protein</fullName>
    </submittedName>
</protein>
<dbReference type="Proteomes" id="UP000807504">
    <property type="component" value="Unassembled WGS sequence"/>
</dbReference>
<name>A0A8T0G0H3_ARGBR</name>
<reference evidence="3" key="2">
    <citation type="submission" date="2020-06" db="EMBL/GenBank/DDBJ databases">
        <authorList>
            <person name="Sheffer M."/>
        </authorList>
    </citation>
    <scope>NUCLEOTIDE SEQUENCE</scope>
</reference>
<dbReference type="AlphaFoldDB" id="A0A8T0G0H3"/>
<feature type="signal peptide" evidence="2">
    <location>
        <begin position="1"/>
        <end position="21"/>
    </location>
</feature>
<feature type="chain" id="PRO_5035950023" evidence="2">
    <location>
        <begin position="22"/>
        <end position="100"/>
    </location>
</feature>
<dbReference type="EMBL" id="JABXBU010000001">
    <property type="protein sequence ID" value="KAF8796492.1"/>
    <property type="molecule type" value="Genomic_DNA"/>
</dbReference>
<evidence type="ECO:0000256" key="1">
    <source>
        <dbReference type="SAM" id="MobiDB-lite"/>
    </source>
</evidence>
<gene>
    <name evidence="3" type="ORF">HNY73_000862</name>
</gene>
<feature type="compositionally biased region" description="Polar residues" evidence="1">
    <location>
        <begin position="70"/>
        <end position="83"/>
    </location>
</feature>
<organism evidence="3 4">
    <name type="scientific">Argiope bruennichi</name>
    <name type="common">Wasp spider</name>
    <name type="synonym">Aranea bruennichi</name>
    <dbReference type="NCBI Taxonomy" id="94029"/>
    <lineage>
        <taxon>Eukaryota</taxon>
        <taxon>Metazoa</taxon>
        <taxon>Ecdysozoa</taxon>
        <taxon>Arthropoda</taxon>
        <taxon>Chelicerata</taxon>
        <taxon>Arachnida</taxon>
        <taxon>Araneae</taxon>
        <taxon>Araneomorphae</taxon>
        <taxon>Entelegynae</taxon>
        <taxon>Araneoidea</taxon>
        <taxon>Araneidae</taxon>
        <taxon>Argiope</taxon>
    </lineage>
</organism>
<feature type="compositionally biased region" description="Basic and acidic residues" evidence="1">
    <location>
        <begin position="47"/>
        <end position="69"/>
    </location>
</feature>
<proteinExistence type="predicted"/>
<reference evidence="3" key="1">
    <citation type="journal article" date="2020" name="bioRxiv">
        <title>Chromosome-level reference genome of the European wasp spider Argiope bruennichi: a resource for studies on range expansion and evolutionary adaptation.</title>
        <authorList>
            <person name="Sheffer M.M."/>
            <person name="Hoppe A."/>
            <person name="Krehenwinkel H."/>
            <person name="Uhl G."/>
            <person name="Kuss A.W."/>
            <person name="Jensen L."/>
            <person name="Jensen C."/>
            <person name="Gillespie R.G."/>
            <person name="Hoff K.J."/>
            <person name="Prost S."/>
        </authorList>
    </citation>
    <scope>NUCLEOTIDE SEQUENCE</scope>
</reference>
<evidence type="ECO:0000313" key="4">
    <source>
        <dbReference type="Proteomes" id="UP000807504"/>
    </source>
</evidence>